<organism evidence="1 2">
    <name type="scientific">Parascaris univalens</name>
    <name type="common">Nematode worm</name>
    <dbReference type="NCBI Taxonomy" id="6257"/>
    <lineage>
        <taxon>Eukaryota</taxon>
        <taxon>Metazoa</taxon>
        <taxon>Ecdysozoa</taxon>
        <taxon>Nematoda</taxon>
        <taxon>Chromadorea</taxon>
        <taxon>Rhabditida</taxon>
        <taxon>Spirurina</taxon>
        <taxon>Ascaridomorpha</taxon>
        <taxon>Ascaridoidea</taxon>
        <taxon>Ascarididae</taxon>
        <taxon>Parascaris</taxon>
    </lineage>
</organism>
<dbReference type="WBParaSite" id="PgB02X_g077_t02">
    <property type="protein sequence ID" value="PgB02X_g077_t02"/>
    <property type="gene ID" value="PgB02X_g077"/>
</dbReference>
<evidence type="ECO:0000313" key="1">
    <source>
        <dbReference type="Proteomes" id="UP000887569"/>
    </source>
</evidence>
<reference evidence="2" key="1">
    <citation type="submission" date="2022-11" db="UniProtKB">
        <authorList>
            <consortium name="WormBaseParasite"/>
        </authorList>
    </citation>
    <scope>IDENTIFICATION</scope>
</reference>
<dbReference type="Proteomes" id="UP000887569">
    <property type="component" value="Unplaced"/>
</dbReference>
<keyword evidence="1" id="KW-1185">Reference proteome</keyword>
<dbReference type="AlphaFoldDB" id="A0A914ZFS4"/>
<proteinExistence type="predicted"/>
<sequence>MAFIVPVMKKDYSIYSKKVAPVRSSPTTRCSFKGLEAIRKLEVGRTHERQQSEFRLVPSLPNTRHVHFGNCETISYFVVDEETLVGEDDGLEGTKVNDTKEGNIPNYVPLQTVLRSALRPPYTVAAKSSAGASSQSSLRTIWRMAILCSPKN</sequence>
<protein>
    <submittedName>
        <fullName evidence="2">Uncharacterized protein</fullName>
    </submittedName>
</protein>
<evidence type="ECO:0000313" key="2">
    <source>
        <dbReference type="WBParaSite" id="PgB02X_g077_t02"/>
    </source>
</evidence>
<name>A0A914ZFS4_PARUN</name>
<accession>A0A914ZFS4</accession>